<feature type="compositionally biased region" description="Basic and acidic residues" evidence="1">
    <location>
        <begin position="42"/>
        <end position="54"/>
    </location>
</feature>
<dbReference type="EMBL" id="UETC01000015">
    <property type="protein sequence ID" value="SSA50722.1"/>
    <property type="molecule type" value="Genomic_DNA"/>
</dbReference>
<reference evidence="3 5" key="1">
    <citation type="submission" date="2016-10" db="EMBL/GenBank/DDBJ databases">
        <authorList>
            <person name="Cai Z."/>
        </authorList>
    </citation>
    <scope>NUCLEOTIDE SEQUENCE [LARGE SCALE GENOMIC DNA]</scope>
    <source>
        <strain evidence="3 5">DSM 25227</strain>
    </source>
</reference>
<dbReference type="AlphaFoldDB" id="A0A2Y9C322"/>
<feature type="region of interest" description="Disordered" evidence="1">
    <location>
        <begin position="1"/>
        <end position="177"/>
    </location>
</feature>
<dbReference type="Proteomes" id="UP000251571">
    <property type="component" value="Unassembled WGS sequence"/>
</dbReference>
<proteinExistence type="predicted"/>
<evidence type="ECO:0000313" key="4">
    <source>
        <dbReference type="Proteomes" id="UP000245839"/>
    </source>
</evidence>
<dbReference type="Proteomes" id="UP000245839">
    <property type="component" value="Unassembled WGS sequence"/>
</dbReference>
<evidence type="ECO:0000313" key="2">
    <source>
        <dbReference type="EMBL" id="PWJ12914.1"/>
    </source>
</evidence>
<organism evidence="3 5">
    <name type="scientific">Jannaschia seohaensis</name>
    <dbReference type="NCBI Taxonomy" id="475081"/>
    <lineage>
        <taxon>Bacteria</taxon>
        <taxon>Pseudomonadati</taxon>
        <taxon>Pseudomonadota</taxon>
        <taxon>Alphaproteobacteria</taxon>
        <taxon>Rhodobacterales</taxon>
        <taxon>Roseobacteraceae</taxon>
        <taxon>Jannaschia</taxon>
    </lineage>
</organism>
<protein>
    <submittedName>
        <fullName evidence="3">Uncharacterized protein</fullName>
    </submittedName>
</protein>
<evidence type="ECO:0000313" key="3">
    <source>
        <dbReference type="EMBL" id="SSA50722.1"/>
    </source>
</evidence>
<reference evidence="2 4" key="2">
    <citation type="submission" date="2018-03" db="EMBL/GenBank/DDBJ databases">
        <title>Genomic Encyclopedia of Archaeal and Bacterial Type Strains, Phase II (KMG-II): from individual species to whole genera.</title>
        <authorList>
            <person name="Goeker M."/>
        </authorList>
    </citation>
    <scope>NUCLEOTIDE SEQUENCE [LARGE SCALE GENOMIC DNA]</scope>
    <source>
        <strain evidence="2 4">DSM 25227</strain>
    </source>
</reference>
<evidence type="ECO:0000313" key="5">
    <source>
        <dbReference type="Proteomes" id="UP000251571"/>
    </source>
</evidence>
<accession>A0A2Y9C322</accession>
<feature type="compositionally biased region" description="Basic and acidic residues" evidence="1">
    <location>
        <begin position="1"/>
        <end position="17"/>
    </location>
</feature>
<feature type="compositionally biased region" description="Basic residues" evidence="1">
    <location>
        <begin position="159"/>
        <end position="171"/>
    </location>
</feature>
<keyword evidence="4" id="KW-1185">Reference proteome</keyword>
<name>A0A2Y9C322_9RHOB</name>
<gene>
    <name evidence="2" type="ORF">BCF38_11550</name>
    <name evidence="3" type="ORF">SAMN05421539_11550</name>
</gene>
<dbReference type="EMBL" id="QGDJ01000015">
    <property type="protein sequence ID" value="PWJ12914.1"/>
    <property type="molecule type" value="Genomic_DNA"/>
</dbReference>
<evidence type="ECO:0000256" key="1">
    <source>
        <dbReference type="SAM" id="MobiDB-lite"/>
    </source>
</evidence>
<sequence length="222" mass="24196">MECLGTDRTKPKSRDATEVVPPPETLLRGPGDRTPPQPSRRPQADRREYFRPEEGGAPPGEATVHPRTTRPPSSLLKYPRRRRRVRPGAPLDGTVPAVGPARWPRRRRPAGRMSGSDRTAGRAGRQSGPRQTPPGRRPSGACMSASASVRPSGALNPSPRRKPRTVRRPSRKAATQILGETPQIRKMSFAVRSGAPLSRAITVSWPRSLPLISIDSSPVARS</sequence>